<gene>
    <name evidence="1" type="ORF">Tci_001943</name>
</gene>
<proteinExistence type="predicted"/>
<dbReference type="PANTHER" id="PTHR47150">
    <property type="entry name" value="OS12G0169200 PROTEIN"/>
    <property type="match status" value="1"/>
</dbReference>
<sequence length="206" mass="24377">MDMNYEAIMLPCVEGLYAEEEEKVRRDLNYFSRALSFLVSLPQPRQQKRTNIPCDHYDAHDCLVEAYFSDNPMFLEPCIEERQQKRTNIPCDHYDAHDCLVEAYFSDNPMFLEPRIEERFRMSRKLFTSIVEEVIIHCAYFQEKQDRAERLCISPLLKCTFIILQLAYDTVPDALDEYLQIGQATSRLSLGHFYRSIMEIFGPEYL</sequence>
<accession>A0A699GPG9</accession>
<dbReference type="PANTHER" id="PTHR47150:SF6">
    <property type="entry name" value="OS01G0872900 PROTEIN"/>
    <property type="match status" value="1"/>
</dbReference>
<comment type="caution">
    <text evidence="1">The sequence shown here is derived from an EMBL/GenBank/DDBJ whole genome shotgun (WGS) entry which is preliminary data.</text>
</comment>
<organism evidence="1">
    <name type="scientific">Tanacetum cinerariifolium</name>
    <name type="common">Dalmatian daisy</name>
    <name type="synonym">Chrysanthemum cinerariifolium</name>
    <dbReference type="NCBI Taxonomy" id="118510"/>
    <lineage>
        <taxon>Eukaryota</taxon>
        <taxon>Viridiplantae</taxon>
        <taxon>Streptophyta</taxon>
        <taxon>Embryophyta</taxon>
        <taxon>Tracheophyta</taxon>
        <taxon>Spermatophyta</taxon>
        <taxon>Magnoliopsida</taxon>
        <taxon>eudicotyledons</taxon>
        <taxon>Gunneridae</taxon>
        <taxon>Pentapetalae</taxon>
        <taxon>asterids</taxon>
        <taxon>campanulids</taxon>
        <taxon>Asterales</taxon>
        <taxon>Asteraceae</taxon>
        <taxon>Asteroideae</taxon>
        <taxon>Anthemideae</taxon>
        <taxon>Anthemidinae</taxon>
        <taxon>Tanacetum</taxon>
    </lineage>
</organism>
<protein>
    <submittedName>
        <fullName evidence="1">Uncharacterized protein</fullName>
    </submittedName>
</protein>
<name>A0A699GPG9_TANCI</name>
<dbReference type="AlphaFoldDB" id="A0A699GPG9"/>
<dbReference type="EMBL" id="BKCJ010000115">
    <property type="protein sequence ID" value="GEU29965.1"/>
    <property type="molecule type" value="Genomic_DNA"/>
</dbReference>
<reference evidence="1" key="1">
    <citation type="journal article" date="2019" name="Sci. Rep.">
        <title>Draft genome of Tanacetum cinerariifolium, the natural source of mosquito coil.</title>
        <authorList>
            <person name="Yamashiro T."/>
            <person name="Shiraishi A."/>
            <person name="Satake H."/>
            <person name="Nakayama K."/>
        </authorList>
    </citation>
    <scope>NUCLEOTIDE SEQUENCE</scope>
</reference>
<evidence type="ECO:0000313" key="1">
    <source>
        <dbReference type="EMBL" id="GEU29965.1"/>
    </source>
</evidence>